<gene>
    <name evidence="2" type="ORF">QR680_015799</name>
</gene>
<evidence type="ECO:0000313" key="3">
    <source>
        <dbReference type="Proteomes" id="UP001175271"/>
    </source>
</evidence>
<sequence>MRALLFFMLFIVALAVSEPFSVDLRSTFETEIGNPNIGEWKTFVKSAAEKRRVNLFGRFENKKDASLRLFPFRFLSR</sequence>
<feature type="signal peptide" evidence="1">
    <location>
        <begin position="1"/>
        <end position="17"/>
    </location>
</feature>
<evidence type="ECO:0000313" key="2">
    <source>
        <dbReference type="EMBL" id="KAK0401463.1"/>
    </source>
</evidence>
<organism evidence="2 3">
    <name type="scientific">Steinernema hermaphroditum</name>
    <dbReference type="NCBI Taxonomy" id="289476"/>
    <lineage>
        <taxon>Eukaryota</taxon>
        <taxon>Metazoa</taxon>
        <taxon>Ecdysozoa</taxon>
        <taxon>Nematoda</taxon>
        <taxon>Chromadorea</taxon>
        <taxon>Rhabditida</taxon>
        <taxon>Tylenchina</taxon>
        <taxon>Panagrolaimomorpha</taxon>
        <taxon>Strongyloidoidea</taxon>
        <taxon>Steinernematidae</taxon>
        <taxon>Steinernema</taxon>
    </lineage>
</organism>
<dbReference type="Proteomes" id="UP001175271">
    <property type="component" value="Unassembled WGS sequence"/>
</dbReference>
<keyword evidence="1" id="KW-0732">Signal</keyword>
<name>A0AA39LLC8_9BILA</name>
<evidence type="ECO:0000256" key="1">
    <source>
        <dbReference type="SAM" id="SignalP"/>
    </source>
</evidence>
<protein>
    <submittedName>
        <fullName evidence="2">Uncharacterized protein</fullName>
    </submittedName>
</protein>
<dbReference type="AlphaFoldDB" id="A0AA39LLC8"/>
<proteinExistence type="predicted"/>
<comment type="caution">
    <text evidence="2">The sequence shown here is derived from an EMBL/GenBank/DDBJ whole genome shotgun (WGS) entry which is preliminary data.</text>
</comment>
<reference evidence="2" key="1">
    <citation type="submission" date="2023-06" db="EMBL/GenBank/DDBJ databases">
        <title>Genomic analysis of the entomopathogenic nematode Steinernema hermaphroditum.</title>
        <authorList>
            <person name="Schwarz E.M."/>
            <person name="Heppert J.K."/>
            <person name="Baniya A."/>
            <person name="Schwartz H.T."/>
            <person name="Tan C.-H."/>
            <person name="Antoshechkin I."/>
            <person name="Sternberg P.W."/>
            <person name="Goodrich-Blair H."/>
            <person name="Dillman A.R."/>
        </authorList>
    </citation>
    <scope>NUCLEOTIDE SEQUENCE</scope>
    <source>
        <strain evidence="2">PS9179</strain>
        <tissue evidence="2">Whole animal</tissue>
    </source>
</reference>
<dbReference type="EMBL" id="JAUCMV010000004">
    <property type="protein sequence ID" value="KAK0401463.1"/>
    <property type="molecule type" value="Genomic_DNA"/>
</dbReference>
<accession>A0AA39LLC8</accession>
<keyword evidence="3" id="KW-1185">Reference proteome</keyword>
<feature type="chain" id="PRO_5041428854" evidence="1">
    <location>
        <begin position="18"/>
        <end position="77"/>
    </location>
</feature>